<dbReference type="AlphaFoldDB" id="C0EIX4"/>
<proteinExistence type="predicted"/>
<dbReference type="Proteomes" id="UP000003340">
    <property type="component" value="Unassembled WGS sequence"/>
</dbReference>
<accession>C0EIX4</accession>
<evidence type="ECO:0000259" key="1">
    <source>
        <dbReference type="Pfam" id="PF01797"/>
    </source>
</evidence>
<evidence type="ECO:0000313" key="2">
    <source>
        <dbReference type="EMBL" id="EEG28580.1"/>
    </source>
</evidence>
<dbReference type="PANTHER" id="PTHR33360">
    <property type="entry name" value="TRANSPOSASE FOR INSERTION SEQUENCE ELEMENT IS200"/>
    <property type="match status" value="1"/>
</dbReference>
<dbReference type="GO" id="GO:0003677">
    <property type="term" value="F:DNA binding"/>
    <property type="evidence" value="ECO:0007669"/>
    <property type="project" value="InterPro"/>
</dbReference>
<organism evidence="2 3">
    <name type="scientific">[Clostridium] methylpentosum DSM 5476</name>
    <dbReference type="NCBI Taxonomy" id="537013"/>
    <lineage>
        <taxon>Bacteria</taxon>
        <taxon>Bacillati</taxon>
        <taxon>Bacillota</taxon>
        <taxon>Clostridia</taxon>
        <taxon>Eubacteriales</taxon>
        <taxon>Oscillospiraceae</taxon>
        <taxon>Oscillospiraceae incertae sedis</taxon>
    </lineage>
</organism>
<dbReference type="InterPro" id="IPR002686">
    <property type="entry name" value="Transposase_17"/>
</dbReference>
<keyword evidence="3" id="KW-1185">Reference proteome</keyword>
<gene>
    <name evidence="2" type="ORF">CLOSTMETH_03820</name>
</gene>
<feature type="domain" description="Transposase IS200-like" evidence="1">
    <location>
        <begin position="1"/>
        <end position="49"/>
    </location>
</feature>
<reference evidence="2 3" key="1">
    <citation type="submission" date="2009-01" db="EMBL/GenBank/DDBJ databases">
        <authorList>
            <person name="Fulton L."/>
            <person name="Clifton S."/>
            <person name="Fulton B."/>
            <person name="Xu J."/>
            <person name="Minx P."/>
            <person name="Pepin K.H."/>
            <person name="Johnson M."/>
            <person name="Bhonagiri V."/>
            <person name="Nash W.E."/>
            <person name="Mardis E.R."/>
            <person name="Wilson R.K."/>
        </authorList>
    </citation>
    <scope>NUCLEOTIDE SEQUENCE [LARGE SCALE GENOMIC DNA]</scope>
    <source>
        <strain evidence="2 3">DSM 5476</strain>
    </source>
</reference>
<dbReference type="SUPFAM" id="SSF143422">
    <property type="entry name" value="Transposase IS200-like"/>
    <property type="match status" value="1"/>
</dbReference>
<dbReference type="eggNOG" id="COG1943">
    <property type="taxonomic scope" value="Bacteria"/>
</dbReference>
<dbReference type="GO" id="GO:0006313">
    <property type="term" value="P:DNA transposition"/>
    <property type="evidence" value="ECO:0007669"/>
    <property type="project" value="InterPro"/>
</dbReference>
<evidence type="ECO:0000313" key="3">
    <source>
        <dbReference type="Proteomes" id="UP000003340"/>
    </source>
</evidence>
<comment type="caution">
    <text evidence="2">The sequence shown here is derived from an EMBL/GenBank/DDBJ whole genome shotgun (WGS) entry which is preliminary data.</text>
</comment>
<dbReference type="InterPro" id="IPR036515">
    <property type="entry name" value="Transposase_17_sf"/>
</dbReference>
<dbReference type="STRING" id="537013.CLOSTMETH_03820"/>
<sequence length="51" mass="6111">MVFAPKYQGKVIYHELKRDVGQILRKLCHERKVEMIEAEACPDYIHILVWI</sequence>
<dbReference type="Gene3D" id="3.30.70.1290">
    <property type="entry name" value="Transposase IS200-like"/>
    <property type="match status" value="1"/>
</dbReference>
<dbReference type="Pfam" id="PF01797">
    <property type="entry name" value="Y1_Tnp"/>
    <property type="match status" value="1"/>
</dbReference>
<dbReference type="PANTHER" id="PTHR33360:SF2">
    <property type="entry name" value="TRANSPOSASE FOR INSERTION SEQUENCE ELEMENT IS200"/>
    <property type="match status" value="1"/>
</dbReference>
<dbReference type="HOGENOM" id="CLU_101320_4_1_9"/>
<reference evidence="2 3" key="2">
    <citation type="submission" date="2009-02" db="EMBL/GenBank/DDBJ databases">
        <title>Draft genome sequence of Clostridium methylpentosum (DSM 5476).</title>
        <authorList>
            <person name="Sudarsanam P."/>
            <person name="Ley R."/>
            <person name="Guruge J."/>
            <person name="Turnbaugh P.J."/>
            <person name="Mahowald M."/>
            <person name="Liep D."/>
            <person name="Gordon J."/>
        </authorList>
    </citation>
    <scope>NUCLEOTIDE SEQUENCE [LARGE SCALE GENOMIC DNA]</scope>
    <source>
        <strain evidence="2 3">DSM 5476</strain>
    </source>
</reference>
<name>C0EIX4_9FIRM</name>
<dbReference type="EMBL" id="ACEC01000131">
    <property type="protein sequence ID" value="EEG28580.1"/>
    <property type="molecule type" value="Genomic_DNA"/>
</dbReference>
<protein>
    <submittedName>
        <fullName evidence="2">Transposase, IS200 family</fullName>
    </submittedName>
</protein>
<dbReference type="GO" id="GO:0004803">
    <property type="term" value="F:transposase activity"/>
    <property type="evidence" value="ECO:0007669"/>
    <property type="project" value="InterPro"/>
</dbReference>